<dbReference type="InterPro" id="IPR007838">
    <property type="entry name" value="Cell_div_ZapA-like"/>
</dbReference>
<dbReference type="AlphaFoldDB" id="A0AAE2YR97"/>
<comment type="caution">
    <text evidence="2">The sequence shown here is derived from an EMBL/GenBank/DDBJ whole genome shotgun (WGS) entry which is preliminary data.</text>
</comment>
<name>A0AAE2YR97_9PROT</name>
<keyword evidence="1" id="KW-0175">Coiled coil</keyword>
<evidence type="ECO:0000313" key="3">
    <source>
        <dbReference type="Proteomes" id="UP001197378"/>
    </source>
</evidence>
<accession>A0AAE2YR97</accession>
<keyword evidence="2" id="KW-0131">Cell cycle</keyword>
<dbReference type="RefSeq" id="WP_215870884.1">
    <property type="nucleotide sequence ID" value="NZ_JAAXYO010000165.1"/>
</dbReference>
<reference evidence="2" key="1">
    <citation type="journal article" date="2021" name="ISME J.">
        <title>Genomic evolution of the class Acidithiobacillia: deep-branching Proteobacteria living in extreme acidic conditions.</title>
        <authorList>
            <person name="Moya-Beltran A."/>
            <person name="Beard S."/>
            <person name="Rojas-Villalobos C."/>
            <person name="Issotta F."/>
            <person name="Gallardo Y."/>
            <person name="Ulloa R."/>
            <person name="Giaveno A."/>
            <person name="Degli Esposti M."/>
            <person name="Johnson D.B."/>
            <person name="Quatrini R."/>
        </authorList>
    </citation>
    <scope>NUCLEOTIDE SEQUENCE</scope>
    <source>
        <strain evidence="2">VAN18-1</strain>
    </source>
</reference>
<feature type="coiled-coil region" evidence="1">
    <location>
        <begin position="66"/>
        <end position="100"/>
    </location>
</feature>
<dbReference type="EMBL" id="JAAXYO010000165">
    <property type="protein sequence ID" value="MBU2788806.1"/>
    <property type="molecule type" value="Genomic_DNA"/>
</dbReference>
<protein>
    <submittedName>
        <fullName evidence="2">Cell division protein ZapA</fullName>
    </submittedName>
</protein>
<dbReference type="GO" id="GO:0051301">
    <property type="term" value="P:cell division"/>
    <property type="evidence" value="ECO:0007669"/>
    <property type="project" value="UniProtKB-KW"/>
</dbReference>
<gene>
    <name evidence="2" type="ORF">HFQ13_11450</name>
</gene>
<evidence type="ECO:0000256" key="1">
    <source>
        <dbReference type="SAM" id="Coils"/>
    </source>
</evidence>
<dbReference type="InterPro" id="IPR036192">
    <property type="entry name" value="Cell_div_ZapA-like_sf"/>
</dbReference>
<keyword evidence="3" id="KW-1185">Reference proteome</keyword>
<dbReference type="SUPFAM" id="SSF102829">
    <property type="entry name" value="Cell division protein ZapA-like"/>
    <property type="match status" value="1"/>
</dbReference>
<evidence type="ECO:0000313" key="2">
    <source>
        <dbReference type="EMBL" id="MBU2788806.1"/>
    </source>
</evidence>
<keyword evidence="2" id="KW-0132">Cell division</keyword>
<dbReference type="Proteomes" id="UP001197378">
    <property type="component" value="Unassembled WGS sequence"/>
</dbReference>
<sequence>MSQGNAADARELIAAEFLNQSYQITCSPEERNLLGQAIVTLQERLQAAKVRQGVGVQRERALLMVALNLAADLQRSQGELQQAQNTLETVTARLRNLVDMGQGAE</sequence>
<dbReference type="Pfam" id="PF05164">
    <property type="entry name" value="ZapA"/>
    <property type="match status" value="1"/>
</dbReference>
<proteinExistence type="predicted"/>
<organism evidence="2 3">
    <name type="scientific">Igneacidithiobacillus copahuensis</name>
    <dbReference type="NCBI Taxonomy" id="2724909"/>
    <lineage>
        <taxon>Bacteria</taxon>
        <taxon>Pseudomonadati</taxon>
        <taxon>Pseudomonadota</taxon>
        <taxon>Acidithiobacillia</taxon>
        <taxon>Acidithiobacillales</taxon>
        <taxon>Acidithiobacillaceae</taxon>
        <taxon>Igneacidithiobacillus</taxon>
    </lineage>
</organism>